<accession>A0ABU8WYP5</accession>
<dbReference type="InterPro" id="IPR035897">
    <property type="entry name" value="Toll_tir_struct_dom_sf"/>
</dbReference>
<reference evidence="3 4" key="1">
    <citation type="submission" date="2024-03" db="EMBL/GenBank/DDBJ databases">
        <title>Novel species of the genus Variovorax.</title>
        <authorList>
            <person name="Liu Q."/>
            <person name="Xin Y.-H."/>
        </authorList>
    </citation>
    <scope>NUCLEOTIDE SEQUENCE [LARGE SCALE GENOMIC DNA]</scope>
    <source>
        <strain evidence="3 4">KACC 18900</strain>
    </source>
</reference>
<keyword evidence="3" id="KW-0675">Receptor</keyword>
<evidence type="ECO:0000256" key="1">
    <source>
        <dbReference type="SAM" id="Phobius"/>
    </source>
</evidence>
<keyword evidence="1" id="KW-0472">Membrane</keyword>
<organism evidence="3 4">
    <name type="scientific">Variovorax rhizosphaerae</name>
    <dbReference type="NCBI Taxonomy" id="1836200"/>
    <lineage>
        <taxon>Bacteria</taxon>
        <taxon>Pseudomonadati</taxon>
        <taxon>Pseudomonadota</taxon>
        <taxon>Betaproteobacteria</taxon>
        <taxon>Burkholderiales</taxon>
        <taxon>Comamonadaceae</taxon>
        <taxon>Variovorax</taxon>
    </lineage>
</organism>
<dbReference type="SMART" id="SM00255">
    <property type="entry name" value="TIR"/>
    <property type="match status" value="1"/>
</dbReference>
<feature type="transmembrane region" description="Helical" evidence="1">
    <location>
        <begin position="168"/>
        <end position="188"/>
    </location>
</feature>
<dbReference type="EMBL" id="JBBKZT010000054">
    <property type="protein sequence ID" value="MEJ8852636.1"/>
    <property type="molecule type" value="Genomic_DNA"/>
</dbReference>
<feature type="domain" description="TIR" evidence="2">
    <location>
        <begin position="1"/>
        <end position="138"/>
    </location>
</feature>
<keyword evidence="1" id="KW-1133">Transmembrane helix</keyword>
<proteinExistence type="predicted"/>
<name>A0ABU8WYP5_9BURK</name>
<dbReference type="Gene3D" id="3.40.50.10140">
    <property type="entry name" value="Toll/interleukin-1 receptor homology (TIR) domain"/>
    <property type="match status" value="1"/>
</dbReference>
<sequence length="565" mass="63266">MAQVFISYKRNAVPDHALAREIAVVLRRDNNVFIDEDILAGERWSHRIEVELESADFFVVLLSRKSIESPMVVEEVRRASTSHRLTNRPILLPIRIAFEELLPYELEAHLQPIQQIVWNNDSDTATVSETLRKRIAAAKFLKITDFDLQSESSAVEKENAQRRSIHKIGVAGAMILALLIVTLLYQGITIKTPNIDLGTANATYRYVGDDMECRPNDTCRERNSKLRSLILPTPNAVLYAGPELAENSVVQLRLKSYWPLFLFNKRLAASDPTRDGALQVGITSDKPIGWIYLKDGLPWSSRLLVAFRKRTEVTHPPDTFIFRSLNEAKTAMESPEVLEGIRNRISIGFPPASVLGTIPGNITEIEQQFYVVPIVSVTSSLMPSGIKVSYVQIPIKSQIVTVFDAYVAASSTTGWVANRLPTDPSSSVLDVRILLRRIELRDLLVQCQGIVKNAKSGAITPREMFRLASAISISVSKGLSFESIRPKEEQAAMLASLGFKSMFAGMEEDQFENLSAGQVLSLTERLESLTRTYEQLLKSHEGWVRLNGDDVPEQYVYALQLDKLP</sequence>
<evidence type="ECO:0000259" key="2">
    <source>
        <dbReference type="PROSITE" id="PS50104"/>
    </source>
</evidence>
<keyword evidence="4" id="KW-1185">Reference proteome</keyword>
<dbReference type="SUPFAM" id="SSF52200">
    <property type="entry name" value="Toll/Interleukin receptor TIR domain"/>
    <property type="match status" value="1"/>
</dbReference>
<evidence type="ECO:0000313" key="4">
    <source>
        <dbReference type="Proteomes" id="UP001385892"/>
    </source>
</evidence>
<dbReference type="RefSeq" id="WP_340348579.1">
    <property type="nucleotide sequence ID" value="NZ_JBBKZT010000054.1"/>
</dbReference>
<dbReference type="PROSITE" id="PS50104">
    <property type="entry name" value="TIR"/>
    <property type="match status" value="1"/>
</dbReference>
<dbReference type="Pfam" id="PF13676">
    <property type="entry name" value="TIR_2"/>
    <property type="match status" value="1"/>
</dbReference>
<comment type="caution">
    <text evidence="3">The sequence shown here is derived from an EMBL/GenBank/DDBJ whole genome shotgun (WGS) entry which is preliminary data.</text>
</comment>
<dbReference type="Proteomes" id="UP001385892">
    <property type="component" value="Unassembled WGS sequence"/>
</dbReference>
<gene>
    <name evidence="3" type="ORF">WKW82_38940</name>
</gene>
<evidence type="ECO:0000313" key="3">
    <source>
        <dbReference type="EMBL" id="MEJ8852636.1"/>
    </source>
</evidence>
<dbReference type="InterPro" id="IPR000157">
    <property type="entry name" value="TIR_dom"/>
</dbReference>
<keyword evidence="1" id="KW-0812">Transmembrane</keyword>
<protein>
    <submittedName>
        <fullName evidence="3">Toll/interleukin-1 receptor domain-containing protein</fullName>
    </submittedName>
</protein>